<gene>
    <name evidence="4" type="ORF">MERR_LOCUS28420</name>
</gene>
<comment type="caution">
    <text evidence="4">The sequence shown here is derived from an EMBL/GenBank/DDBJ whole genome shotgun (WGS) entry which is preliminary data.</text>
</comment>
<dbReference type="Pfam" id="PF12854">
    <property type="entry name" value="PPR_1"/>
    <property type="match status" value="1"/>
</dbReference>
<dbReference type="OrthoDB" id="1719070at2759"/>
<organism evidence="4 5">
    <name type="scientific">Microthlaspi erraticum</name>
    <dbReference type="NCBI Taxonomy" id="1685480"/>
    <lineage>
        <taxon>Eukaryota</taxon>
        <taxon>Viridiplantae</taxon>
        <taxon>Streptophyta</taxon>
        <taxon>Embryophyta</taxon>
        <taxon>Tracheophyta</taxon>
        <taxon>Spermatophyta</taxon>
        <taxon>Magnoliopsida</taxon>
        <taxon>eudicotyledons</taxon>
        <taxon>Gunneridae</taxon>
        <taxon>Pentapetalae</taxon>
        <taxon>rosids</taxon>
        <taxon>malvids</taxon>
        <taxon>Brassicales</taxon>
        <taxon>Brassicaceae</taxon>
        <taxon>Coluteocarpeae</taxon>
        <taxon>Microthlaspi</taxon>
    </lineage>
</organism>
<dbReference type="GO" id="GO:0003729">
    <property type="term" value="F:mRNA binding"/>
    <property type="evidence" value="ECO:0007669"/>
    <property type="project" value="TreeGrafter"/>
</dbReference>
<dbReference type="InterPro" id="IPR002885">
    <property type="entry name" value="PPR_rpt"/>
</dbReference>
<protein>
    <recommendedName>
        <fullName evidence="6">Pentacotripeptide-repeat region of PRORP domain-containing protein</fullName>
    </recommendedName>
</protein>
<keyword evidence="2" id="KW-0677">Repeat</keyword>
<dbReference type="Gene3D" id="1.25.40.10">
    <property type="entry name" value="Tetratricopeptide repeat domain"/>
    <property type="match status" value="1"/>
</dbReference>
<dbReference type="InterPro" id="IPR011990">
    <property type="entry name" value="TPR-like_helical_dom_sf"/>
</dbReference>
<accession>A0A6D2JME3</accession>
<proteinExistence type="inferred from homology"/>
<dbReference type="PROSITE" id="PS51375">
    <property type="entry name" value="PPR"/>
    <property type="match status" value="1"/>
</dbReference>
<evidence type="ECO:0008006" key="6">
    <source>
        <dbReference type="Google" id="ProtNLM"/>
    </source>
</evidence>
<evidence type="ECO:0000313" key="4">
    <source>
        <dbReference type="EMBL" id="CAA7041185.1"/>
    </source>
</evidence>
<evidence type="ECO:0000256" key="2">
    <source>
        <dbReference type="ARBA" id="ARBA00022737"/>
    </source>
</evidence>
<comment type="similarity">
    <text evidence="1">Belongs to the PPR family. P subfamily.</text>
</comment>
<sequence length="120" mass="13682">MFSALWSSGDKLRVLTMISEMLSHGIDLVEEAFELLVDMRSCCEFRPSVFTYNIVLLGFCKAHRIEEAIDVLESMVGNGLMLFLSILSRDCIGISLYSMFYRNLLTRLDIKLLVIIVSLH</sequence>
<evidence type="ECO:0000256" key="1">
    <source>
        <dbReference type="ARBA" id="ARBA00007626"/>
    </source>
</evidence>
<feature type="repeat" description="PPR" evidence="3">
    <location>
        <begin position="48"/>
        <end position="82"/>
    </location>
</feature>
<dbReference type="EMBL" id="CACVBM020001240">
    <property type="protein sequence ID" value="CAA7041185.1"/>
    <property type="molecule type" value="Genomic_DNA"/>
</dbReference>
<evidence type="ECO:0000256" key="3">
    <source>
        <dbReference type="PROSITE-ProRule" id="PRU00708"/>
    </source>
</evidence>
<keyword evidence="5" id="KW-1185">Reference proteome</keyword>
<evidence type="ECO:0000313" key="5">
    <source>
        <dbReference type="Proteomes" id="UP000467841"/>
    </source>
</evidence>
<reference evidence="4" key="1">
    <citation type="submission" date="2020-01" db="EMBL/GenBank/DDBJ databases">
        <authorList>
            <person name="Mishra B."/>
        </authorList>
    </citation>
    <scope>NUCLEOTIDE SEQUENCE [LARGE SCALE GENOMIC DNA]</scope>
</reference>
<name>A0A6D2JME3_9BRAS</name>
<dbReference type="PANTHER" id="PTHR47932:SF2">
    <property type="entry name" value="OS10G0484300 PROTEIN"/>
    <property type="match status" value="1"/>
</dbReference>
<dbReference type="AlphaFoldDB" id="A0A6D2JME3"/>
<dbReference type="Proteomes" id="UP000467841">
    <property type="component" value="Unassembled WGS sequence"/>
</dbReference>
<dbReference type="NCBIfam" id="TIGR00756">
    <property type="entry name" value="PPR"/>
    <property type="match status" value="1"/>
</dbReference>
<dbReference type="PANTHER" id="PTHR47932">
    <property type="entry name" value="ATPASE EXPRESSION PROTEIN 3"/>
    <property type="match status" value="1"/>
</dbReference>